<dbReference type="CDD" id="cd07765">
    <property type="entry name" value="KRAB_A-box"/>
    <property type="match status" value="1"/>
</dbReference>
<reference evidence="3" key="1">
    <citation type="submission" date="2025-08" db="UniProtKB">
        <authorList>
            <consortium name="RefSeq"/>
        </authorList>
    </citation>
    <scope>IDENTIFICATION</scope>
    <source>
        <tissue evidence="3">Liver</tissue>
    </source>
</reference>
<dbReference type="SUPFAM" id="SSF109640">
    <property type="entry name" value="KRAB domain (Kruppel-associated box)"/>
    <property type="match status" value="1"/>
</dbReference>
<dbReference type="SMART" id="SM00349">
    <property type="entry name" value="KRAB"/>
    <property type="match status" value="1"/>
</dbReference>
<dbReference type="InterPro" id="IPR050169">
    <property type="entry name" value="Krueppel_C2H2_ZnF"/>
</dbReference>
<evidence type="ECO:0000313" key="2">
    <source>
        <dbReference type="Proteomes" id="UP000886700"/>
    </source>
</evidence>
<organism evidence="2 3">
    <name type="scientific">Mesocricetus auratus</name>
    <name type="common">Golden hamster</name>
    <dbReference type="NCBI Taxonomy" id="10036"/>
    <lineage>
        <taxon>Eukaryota</taxon>
        <taxon>Metazoa</taxon>
        <taxon>Chordata</taxon>
        <taxon>Craniata</taxon>
        <taxon>Vertebrata</taxon>
        <taxon>Euteleostomi</taxon>
        <taxon>Mammalia</taxon>
        <taxon>Eutheria</taxon>
        <taxon>Euarchontoglires</taxon>
        <taxon>Glires</taxon>
        <taxon>Rodentia</taxon>
        <taxon>Myomorpha</taxon>
        <taxon>Muroidea</taxon>
        <taxon>Cricetidae</taxon>
        <taxon>Cricetinae</taxon>
        <taxon>Mesocricetus</taxon>
    </lineage>
</organism>
<evidence type="ECO:0000259" key="1">
    <source>
        <dbReference type="PROSITE" id="PS50805"/>
    </source>
</evidence>
<proteinExistence type="predicted"/>
<gene>
    <name evidence="3" type="primary">LOC101826490</name>
</gene>
<feature type="domain" description="KRAB" evidence="1">
    <location>
        <begin position="4"/>
        <end position="87"/>
    </location>
</feature>
<accession>A0ABM2X4Z2</accession>
<keyword evidence="2" id="KW-1185">Reference proteome</keyword>
<dbReference type="PROSITE" id="PS50805">
    <property type="entry name" value="KRAB"/>
    <property type="match status" value="1"/>
</dbReference>
<dbReference type="Pfam" id="PF01352">
    <property type="entry name" value="KRAB"/>
    <property type="match status" value="1"/>
</dbReference>
<dbReference type="RefSeq" id="XP_040597962.1">
    <property type="nucleotide sequence ID" value="XM_040742028.1"/>
</dbReference>
<evidence type="ECO:0000313" key="3">
    <source>
        <dbReference type="RefSeq" id="XP_040597962.1"/>
    </source>
</evidence>
<dbReference type="PANTHER" id="PTHR23232">
    <property type="entry name" value="KRAB DOMAIN C2H2 ZINC FINGER"/>
    <property type="match status" value="1"/>
</dbReference>
<dbReference type="PANTHER" id="PTHR23232:SF142">
    <property type="entry name" value="GASTRULA ZINC FINGER PROTEIN XLCGF57.1-LIKE-RELATED"/>
    <property type="match status" value="1"/>
</dbReference>
<dbReference type="Gene3D" id="6.10.140.140">
    <property type="match status" value="1"/>
</dbReference>
<name>A0ABM2X4Z2_MESAU</name>
<sequence length="132" mass="15153">MDLVSFEDVAVHFTQEEWALLDPSQKSLYRDVMLETCRNLAAIGYIWEEQTIEDDCKNFGRYQRHTISHSEYTPYEHEECGNMPCDPSYLANVQGHTGAHTVNGPCECEERMLVCNFLFSPGTSRQPGTFVH</sequence>
<dbReference type="InterPro" id="IPR001909">
    <property type="entry name" value="KRAB"/>
</dbReference>
<protein>
    <submittedName>
        <fullName evidence="3">Zinc finger protein 124 isoform X3</fullName>
    </submittedName>
</protein>
<dbReference type="Proteomes" id="UP000886700">
    <property type="component" value="Unplaced"/>
</dbReference>
<dbReference type="GeneID" id="101826490"/>
<dbReference type="InterPro" id="IPR036051">
    <property type="entry name" value="KRAB_dom_sf"/>
</dbReference>